<proteinExistence type="inferred from homology"/>
<comment type="catalytic activity">
    <reaction evidence="1">
        <text>4-amino-5-hydroxymethyl-2-methylpyrimidine + ATP = 4-amino-2-methyl-5-(phosphooxymethyl)pyrimidine + ADP + H(+)</text>
        <dbReference type="Rhea" id="RHEA:23096"/>
        <dbReference type="ChEBI" id="CHEBI:15378"/>
        <dbReference type="ChEBI" id="CHEBI:16892"/>
        <dbReference type="ChEBI" id="CHEBI:30616"/>
        <dbReference type="ChEBI" id="CHEBI:58354"/>
        <dbReference type="ChEBI" id="CHEBI:456216"/>
        <dbReference type="EC" id="2.7.1.49"/>
    </reaction>
</comment>
<evidence type="ECO:0000256" key="4">
    <source>
        <dbReference type="ARBA" id="ARBA00009879"/>
    </source>
</evidence>
<dbReference type="GO" id="GO:0005524">
    <property type="term" value="F:ATP binding"/>
    <property type="evidence" value="ECO:0007669"/>
    <property type="project" value="UniProtKB-KW"/>
</dbReference>
<evidence type="ECO:0000256" key="3">
    <source>
        <dbReference type="ARBA" id="ARBA00004769"/>
    </source>
</evidence>
<evidence type="ECO:0000313" key="18">
    <source>
        <dbReference type="Proteomes" id="UP000051461"/>
    </source>
</evidence>
<protein>
    <recommendedName>
        <fullName evidence="7">Hydroxymethylpyrimidine/phosphomethylpyrimidine kinase</fullName>
        <ecNumber evidence="5">2.7.1.49</ecNumber>
        <ecNumber evidence="6">2.7.4.7</ecNumber>
    </recommendedName>
    <alternativeName>
        <fullName evidence="14">Hydroxymethylpyrimidine kinase</fullName>
    </alternativeName>
    <alternativeName>
        <fullName evidence="15">Hydroxymethylpyrimidine phosphate kinase</fullName>
    </alternativeName>
</protein>
<evidence type="ECO:0000256" key="12">
    <source>
        <dbReference type="ARBA" id="ARBA00022977"/>
    </source>
</evidence>
<keyword evidence="11" id="KW-0067">ATP-binding</keyword>
<evidence type="ECO:0000256" key="1">
    <source>
        <dbReference type="ARBA" id="ARBA00000151"/>
    </source>
</evidence>
<evidence type="ECO:0000256" key="2">
    <source>
        <dbReference type="ARBA" id="ARBA00000565"/>
    </source>
</evidence>
<comment type="caution">
    <text evidence="17">The sequence shown here is derived from an EMBL/GenBank/DDBJ whole genome shotgun (WGS) entry which is preliminary data.</text>
</comment>
<name>A0A0R1HCN2_9LACO</name>
<evidence type="ECO:0000256" key="13">
    <source>
        <dbReference type="ARBA" id="ARBA00037917"/>
    </source>
</evidence>
<dbReference type="InterPro" id="IPR013749">
    <property type="entry name" value="PM/HMP-P_kinase-1"/>
</dbReference>
<dbReference type="CDD" id="cd01169">
    <property type="entry name" value="HMPP_kinase"/>
    <property type="match status" value="1"/>
</dbReference>
<dbReference type="AlphaFoldDB" id="A0A0R1HCN2"/>
<sequence length="272" mass="29267">MKKGDRVANEYPQVMTIAGSDCDGSAGMQADMNTFLARKAYGISVMTAAVAGNSYGIHASESFSPAFIGQQFAAIADDFQVRASKTGMMADTPTIEAVAQNYQKYDFGPLVVDPVIITKHGAMLLEESAYQTLCDQLIPLATVLTPNFYEAQKLAGLTLTTEADIEEAAAKLQALGAKNVIVKGKHTGDQATVRDFVLLEDGKNFWLEEDYVPTDRVNGTGDTLSACIAAEIAKGESVEQAIRTAKQFTHRAIANEIAVGHKFGPINHWVEL</sequence>
<dbReference type="GO" id="GO:0008972">
    <property type="term" value="F:phosphomethylpyrimidine kinase activity"/>
    <property type="evidence" value="ECO:0007669"/>
    <property type="project" value="UniProtKB-EC"/>
</dbReference>
<keyword evidence="18" id="KW-1185">Reference proteome</keyword>
<comment type="pathway">
    <text evidence="13">Cofactor biosynthesis; thiamine diphosphate biosynthesis; 4-amino-2-methyl-5-diphosphomethylpyrimidine from 5-amino-1-(5-phospho-D-ribosyl)imidazole: step 2/3.</text>
</comment>
<comment type="pathway">
    <text evidence="3">Cofactor biosynthesis; thiamine diphosphate biosynthesis; 4-amino-2-methyl-5-diphosphomethylpyrimidine from 5-amino-1-(5-phospho-D-ribosyl)imidazole: step 3/3.</text>
</comment>
<dbReference type="EC" id="2.7.1.49" evidence="5"/>
<dbReference type="PATRIC" id="fig|1423726.3.peg.2732"/>
<evidence type="ECO:0000256" key="9">
    <source>
        <dbReference type="ARBA" id="ARBA00022741"/>
    </source>
</evidence>
<keyword evidence="8" id="KW-0808">Transferase</keyword>
<keyword evidence="12" id="KW-0784">Thiamine biosynthesis</keyword>
<dbReference type="EMBL" id="AZDA01000003">
    <property type="protein sequence ID" value="KRK40871.1"/>
    <property type="molecule type" value="Genomic_DNA"/>
</dbReference>
<dbReference type="PANTHER" id="PTHR20858">
    <property type="entry name" value="PHOSPHOMETHYLPYRIMIDINE KINASE"/>
    <property type="match status" value="1"/>
</dbReference>
<evidence type="ECO:0000259" key="16">
    <source>
        <dbReference type="Pfam" id="PF08543"/>
    </source>
</evidence>
<dbReference type="NCBIfam" id="TIGR00097">
    <property type="entry name" value="HMP-P_kinase"/>
    <property type="match status" value="1"/>
</dbReference>
<dbReference type="STRING" id="1423726.FC07_GL002624"/>
<dbReference type="Proteomes" id="UP000051461">
    <property type="component" value="Unassembled WGS sequence"/>
</dbReference>
<evidence type="ECO:0000256" key="7">
    <source>
        <dbReference type="ARBA" id="ARBA00019161"/>
    </source>
</evidence>
<dbReference type="Pfam" id="PF08543">
    <property type="entry name" value="Phos_pyr_kin"/>
    <property type="match status" value="1"/>
</dbReference>
<keyword evidence="9" id="KW-0547">Nucleotide-binding</keyword>
<evidence type="ECO:0000256" key="8">
    <source>
        <dbReference type="ARBA" id="ARBA00022679"/>
    </source>
</evidence>
<evidence type="ECO:0000256" key="6">
    <source>
        <dbReference type="ARBA" id="ARBA00012963"/>
    </source>
</evidence>
<reference evidence="17 18" key="1">
    <citation type="journal article" date="2015" name="Genome Announc.">
        <title>Expanding the biotechnology potential of lactobacilli through comparative genomics of 213 strains and associated genera.</title>
        <authorList>
            <person name="Sun Z."/>
            <person name="Harris H.M."/>
            <person name="McCann A."/>
            <person name="Guo C."/>
            <person name="Argimon S."/>
            <person name="Zhang W."/>
            <person name="Yang X."/>
            <person name="Jeffery I.B."/>
            <person name="Cooney J.C."/>
            <person name="Kagawa T.F."/>
            <person name="Liu W."/>
            <person name="Song Y."/>
            <person name="Salvetti E."/>
            <person name="Wrobel A."/>
            <person name="Rasinkangas P."/>
            <person name="Parkhill J."/>
            <person name="Rea M.C."/>
            <person name="O'Sullivan O."/>
            <person name="Ritari J."/>
            <person name="Douillard F.P."/>
            <person name="Paul Ross R."/>
            <person name="Yang R."/>
            <person name="Briner A.E."/>
            <person name="Felis G.E."/>
            <person name="de Vos W.M."/>
            <person name="Barrangou R."/>
            <person name="Klaenhammer T.R."/>
            <person name="Caufield P.W."/>
            <person name="Cui Y."/>
            <person name="Zhang H."/>
            <person name="O'Toole P.W."/>
        </authorList>
    </citation>
    <scope>NUCLEOTIDE SEQUENCE [LARGE SCALE GENOMIC DNA]</scope>
    <source>
        <strain evidence="17 18">DSM 20003</strain>
    </source>
</reference>
<evidence type="ECO:0000313" key="17">
    <source>
        <dbReference type="EMBL" id="KRK40871.1"/>
    </source>
</evidence>
<comment type="similarity">
    <text evidence="4">Belongs to the ThiD family.</text>
</comment>
<dbReference type="GO" id="GO:0009228">
    <property type="term" value="P:thiamine biosynthetic process"/>
    <property type="evidence" value="ECO:0007669"/>
    <property type="project" value="UniProtKB-KW"/>
</dbReference>
<feature type="domain" description="Pyridoxamine kinase/Phosphomethylpyrimidine kinase" evidence="16">
    <location>
        <begin position="21"/>
        <end position="267"/>
    </location>
</feature>
<dbReference type="GO" id="GO:0008902">
    <property type="term" value="F:hydroxymethylpyrimidine kinase activity"/>
    <property type="evidence" value="ECO:0007669"/>
    <property type="project" value="UniProtKB-EC"/>
</dbReference>
<dbReference type="InterPro" id="IPR004399">
    <property type="entry name" value="HMP/HMP-P_kinase_dom"/>
</dbReference>
<evidence type="ECO:0000256" key="5">
    <source>
        <dbReference type="ARBA" id="ARBA00012135"/>
    </source>
</evidence>
<evidence type="ECO:0000256" key="11">
    <source>
        <dbReference type="ARBA" id="ARBA00022840"/>
    </source>
</evidence>
<comment type="catalytic activity">
    <reaction evidence="2">
        <text>4-amino-2-methyl-5-(phosphooxymethyl)pyrimidine + ATP = 4-amino-2-methyl-5-(diphosphooxymethyl)pyrimidine + ADP</text>
        <dbReference type="Rhea" id="RHEA:19893"/>
        <dbReference type="ChEBI" id="CHEBI:30616"/>
        <dbReference type="ChEBI" id="CHEBI:57841"/>
        <dbReference type="ChEBI" id="CHEBI:58354"/>
        <dbReference type="ChEBI" id="CHEBI:456216"/>
        <dbReference type="EC" id="2.7.4.7"/>
    </reaction>
</comment>
<evidence type="ECO:0000256" key="14">
    <source>
        <dbReference type="ARBA" id="ARBA00042102"/>
    </source>
</evidence>
<dbReference type="FunFam" id="3.40.1190.20:FF:000003">
    <property type="entry name" value="Phosphomethylpyrimidine kinase ThiD"/>
    <property type="match status" value="1"/>
</dbReference>
<organism evidence="17 18">
    <name type="scientific">Loigolactobacillus bifermentans DSM 20003</name>
    <dbReference type="NCBI Taxonomy" id="1423726"/>
    <lineage>
        <taxon>Bacteria</taxon>
        <taxon>Bacillati</taxon>
        <taxon>Bacillota</taxon>
        <taxon>Bacilli</taxon>
        <taxon>Lactobacillales</taxon>
        <taxon>Lactobacillaceae</taxon>
        <taxon>Loigolactobacillus</taxon>
    </lineage>
</organism>
<dbReference type="InterPro" id="IPR029056">
    <property type="entry name" value="Ribokinase-like"/>
</dbReference>
<dbReference type="GO" id="GO:0005829">
    <property type="term" value="C:cytosol"/>
    <property type="evidence" value="ECO:0007669"/>
    <property type="project" value="TreeGrafter"/>
</dbReference>
<evidence type="ECO:0000256" key="15">
    <source>
        <dbReference type="ARBA" id="ARBA00043176"/>
    </source>
</evidence>
<accession>A0A0R1HCN2</accession>
<keyword evidence="10 17" id="KW-0418">Kinase</keyword>
<gene>
    <name evidence="17" type="ORF">FC07_GL002624</name>
</gene>
<evidence type="ECO:0000256" key="10">
    <source>
        <dbReference type="ARBA" id="ARBA00022777"/>
    </source>
</evidence>
<dbReference type="EC" id="2.7.4.7" evidence="6"/>
<dbReference type="Gene3D" id="3.40.1190.20">
    <property type="match status" value="1"/>
</dbReference>
<dbReference type="SUPFAM" id="SSF53613">
    <property type="entry name" value="Ribokinase-like"/>
    <property type="match status" value="1"/>
</dbReference>
<dbReference type="PANTHER" id="PTHR20858:SF17">
    <property type="entry name" value="HYDROXYMETHYLPYRIMIDINE_PHOSPHOMETHYLPYRIMIDINE KINASE THI20-RELATED"/>
    <property type="match status" value="1"/>
</dbReference>